<dbReference type="EMBL" id="MU276607">
    <property type="protein sequence ID" value="KAI0038056.1"/>
    <property type="molecule type" value="Genomic_DNA"/>
</dbReference>
<gene>
    <name evidence="1" type="ORF">FA95DRAFT_1506105</name>
</gene>
<evidence type="ECO:0000313" key="2">
    <source>
        <dbReference type="Proteomes" id="UP000814033"/>
    </source>
</evidence>
<reference evidence="1" key="2">
    <citation type="journal article" date="2022" name="New Phytol.">
        <title>Evolutionary transition to the ectomycorrhizal habit in the genomes of a hyperdiverse lineage of mushroom-forming fungi.</title>
        <authorList>
            <person name="Looney B."/>
            <person name="Miyauchi S."/>
            <person name="Morin E."/>
            <person name="Drula E."/>
            <person name="Courty P.E."/>
            <person name="Kohler A."/>
            <person name="Kuo A."/>
            <person name="LaButti K."/>
            <person name="Pangilinan J."/>
            <person name="Lipzen A."/>
            <person name="Riley R."/>
            <person name="Andreopoulos W."/>
            <person name="He G."/>
            <person name="Johnson J."/>
            <person name="Nolan M."/>
            <person name="Tritt A."/>
            <person name="Barry K.W."/>
            <person name="Grigoriev I.V."/>
            <person name="Nagy L.G."/>
            <person name="Hibbett D."/>
            <person name="Henrissat B."/>
            <person name="Matheny P.B."/>
            <person name="Labbe J."/>
            <person name="Martin F.M."/>
        </authorList>
    </citation>
    <scope>NUCLEOTIDE SEQUENCE</scope>
    <source>
        <strain evidence="1">FP105234-sp</strain>
    </source>
</reference>
<keyword evidence="2" id="KW-1185">Reference proteome</keyword>
<dbReference type="Proteomes" id="UP000814033">
    <property type="component" value="Unassembled WGS sequence"/>
</dbReference>
<name>A0ACB8R3C7_9AGAM</name>
<organism evidence="1 2">
    <name type="scientific">Auriscalpium vulgare</name>
    <dbReference type="NCBI Taxonomy" id="40419"/>
    <lineage>
        <taxon>Eukaryota</taxon>
        <taxon>Fungi</taxon>
        <taxon>Dikarya</taxon>
        <taxon>Basidiomycota</taxon>
        <taxon>Agaricomycotina</taxon>
        <taxon>Agaricomycetes</taxon>
        <taxon>Russulales</taxon>
        <taxon>Auriscalpiaceae</taxon>
        <taxon>Auriscalpium</taxon>
    </lineage>
</organism>
<comment type="caution">
    <text evidence="1">The sequence shown here is derived from an EMBL/GenBank/DDBJ whole genome shotgun (WGS) entry which is preliminary data.</text>
</comment>
<accession>A0ACB8R3C7</accession>
<evidence type="ECO:0000313" key="1">
    <source>
        <dbReference type="EMBL" id="KAI0038056.1"/>
    </source>
</evidence>
<proteinExistence type="predicted"/>
<feature type="non-terminal residue" evidence="1">
    <location>
        <position position="1"/>
    </location>
</feature>
<sequence length="1010" mass="114641">LEDFIPFRDMLLDELIRHEGIGEASNCRKCGIGLGAMKCVDCVSVQELCEDCIVEMHSAQPLHRVKRWNGAFFENHTLRKAGLRTQLGHDGLPCPNPLPKDGPLVVVDVSGIHEVHVNYCACGIVGSSRPIVQLLRAGWWPATTDRPRTVVTFAVLNHFHALNLQGKVNMYDYYQGLVRLVDGTGTRTPKYRYKEFTRSVRLYRHIHAAKRSGRAHDPDGIRATTPGQLVVDCPLCPRPGRNLPEGWDALPEDESWKYALYLAVDANFKLKRKKKRARKDIELSPGWSYFVADGAYKAHLKNYRDEPEMKHCDSNHSAVDHANTPAQARFAVNGVGAVICSRHCFYHTGCIGDLQKGERYSNMDYMVLSMLRHALPGLKSLFISYDIACSYSKNFHERLKRYASDLQLDLSNINLTWNVPKFHLLAHGRSCQVEYALEQTRGTGRTHGEGIEAGWAEINPAALSSREMSSSTRHELLDDVLGAVNWRKLTRIGTALRKNLRQAVTELKRQRSAFEEYTAMLPAELTTEWEAMVRAWDKDRTKPNPYDEPITTTTLTDVKLAIANEEAEEAARGLMALHETTASSFIMAGMDLEEQQYVPVNCGAAAKGKKTDIEKATFRQRQNTLHHRIQGWRKIQLLYMPGVSRLLNTGSSADPSPDDSAPMEGGDDNLRPETIRLYLPSAIPPELRTAGCAPGLVEKELCLRRGDAEDTLHHIRRLLRIRLGLVHYKHIHVDGPGQKANTRARAHIQRLSAKLDRYVARYRATHATLLTLDPDGDWQQQLRPLRNDHVRGPRKEDNIYYGMPEELVPKPSMDPKAPQNRRSEGRHEIPWIWRVLRHEERDLPRGDDSTTQAEVHESARVDWVKAKARVDRWDEEIQKTVIEMECCIRDLEWRQKQWLSNVDWRGDARPDIVAGLNAYARRQAGVYGDIARLFVHIWREVFGSLNLPPPIWDESAYPPMAQKQRNRGKDRAGVEVPAGATDDESGGSEEALTSEDERFTILYSDDDEDL</sequence>
<reference evidence="1" key="1">
    <citation type="submission" date="2021-02" db="EMBL/GenBank/DDBJ databases">
        <authorList>
            <consortium name="DOE Joint Genome Institute"/>
            <person name="Ahrendt S."/>
            <person name="Looney B.P."/>
            <person name="Miyauchi S."/>
            <person name="Morin E."/>
            <person name="Drula E."/>
            <person name="Courty P.E."/>
            <person name="Chicoki N."/>
            <person name="Fauchery L."/>
            <person name="Kohler A."/>
            <person name="Kuo A."/>
            <person name="Labutti K."/>
            <person name="Pangilinan J."/>
            <person name="Lipzen A."/>
            <person name="Riley R."/>
            <person name="Andreopoulos W."/>
            <person name="He G."/>
            <person name="Johnson J."/>
            <person name="Barry K.W."/>
            <person name="Grigoriev I.V."/>
            <person name="Nagy L."/>
            <person name="Hibbett D."/>
            <person name="Henrissat B."/>
            <person name="Matheny P.B."/>
            <person name="Labbe J."/>
            <person name="Martin F."/>
        </authorList>
    </citation>
    <scope>NUCLEOTIDE SEQUENCE</scope>
    <source>
        <strain evidence="1">FP105234-sp</strain>
    </source>
</reference>
<protein>
    <submittedName>
        <fullName evidence="1">Uncharacterized protein</fullName>
    </submittedName>
</protein>